<sequence length="39" mass="4590">MSLERSSLEFTGINGNWKIIDYPQHRECVGYQFEIANEN</sequence>
<dbReference type="Proteomes" id="UP000676336">
    <property type="component" value="Unassembled WGS sequence"/>
</dbReference>
<feature type="non-terminal residue" evidence="1">
    <location>
        <position position="39"/>
    </location>
</feature>
<evidence type="ECO:0000313" key="2">
    <source>
        <dbReference type="Proteomes" id="UP000676336"/>
    </source>
</evidence>
<name>A0A8S3AGM0_9BILA</name>
<comment type="caution">
    <text evidence="1">The sequence shown here is derived from an EMBL/GenBank/DDBJ whole genome shotgun (WGS) entry which is preliminary data.</text>
</comment>
<organism evidence="1 2">
    <name type="scientific">Rotaria magnacalcarata</name>
    <dbReference type="NCBI Taxonomy" id="392030"/>
    <lineage>
        <taxon>Eukaryota</taxon>
        <taxon>Metazoa</taxon>
        <taxon>Spiralia</taxon>
        <taxon>Gnathifera</taxon>
        <taxon>Rotifera</taxon>
        <taxon>Eurotatoria</taxon>
        <taxon>Bdelloidea</taxon>
        <taxon>Philodinida</taxon>
        <taxon>Philodinidae</taxon>
        <taxon>Rotaria</taxon>
    </lineage>
</organism>
<proteinExistence type="predicted"/>
<dbReference type="AlphaFoldDB" id="A0A8S3AGM0"/>
<evidence type="ECO:0000313" key="1">
    <source>
        <dbReference type="EMBL" id="CAF4733207.1"/>
    </source>
</evidence>
<protein>
    <submittedName>
        <fullName evidence="1">Uncharacterized protein</fullName>
    </submittedName>
</protein>
<gene>
    <name evidence="1" type="ORF">SMN809_LOCUS44360</name>
</gene>
<accession>A0A8S3AGM0</accession>
<reference evidence="1" key="1">
    <citation type="submission" date="2021-02" db="EMBL/GenBank/DDBJ databases">
        <authorList>
            <person name="Nowell W R."/>
        </authorList>
    </citation>
    <scope>NUCLEOTIDE SEQUENCE</scope>
</reference>
<dbReference type="EMBL" id="CAJOBI010132896">
    <property type="protein sequence ID" value="CAF4733207.1"/>
    <property type="molecule type" value="Genomic_DNA"/>
</dbReference>